<dbReference type="InterPro" id="IPR013751">
    <property type="entry name" value="ACP_syn_III_N"/>
</dbReference>
<dbReference type="GO" id="GO:0006633">
    <property type="term" value="P:fatty acid biosynthetic process"/>
    <property type="evidence" value="ECO:0007669"/>
    <property type="project" value="UniProtKB-KW"/>
</dbReference>
<evidence type="ECO:0000313" key="13">
    <source>
        <dbReference type="Proteomes" id="UP000248544"/>
    </source>
</evidence>
<evidence type="ECO:0000256" key="4">
    <source>
        <dbReference type="ARBA" id="ARBA00022516"/>
    </source>
</evidence>
<keyword evidence="13" id="KW-1185">Reference proteome</keyword>
<evidence type="ECO:0000256" key="6">
    <source>
        <dbReference type="ARBA" id="ARBA00022832"/>
    </source>
</evidence>
<evidence type="ECO:0000256" key="5">
    <source>
        <dbReference type="ARBA" id="ARBA00022679"/>
    </source>
</evidence>
<dbReference type="NCBIfam" id="NF006829">
    <property type="entry name" value="PRK09352.1"/>
    <property type="match status" value="1"/>
</dbReference>
<evidence type="ECO:0000256" key="9">
    <source>
        <dbReference type="ARBA" id="ARBA00023315"/>
    </source>
</evidence>
<dbReference type="CDD" id="cd00830">
    <property type="entry name" value="KAS_III"/>
    <property type="match status" value="1"/>
</dbReference>
<proteinExistence type="inferred from homology"/>
<evidence type="ECO:0000259" key="11">
    <source>
        <dbReference type="Pfam" id="PF08545"/>
    </source>
</evidence>
<organism evidence="12 13">
    <name type="scientific">Spongiactinospora gelatinilytica</name>
    <dbReference type="NCBI Taxonomy" id="2666298"/>
    <lineage>
        <taxon>Bacteria</taxon>
        <taxon>Bacillati</taxon>
        <taxon>Actinomycetota</taxon>
        <taxon>Actinomycetes</taxon>
        <taxon>Streptosporangiales</taxon>
        <taxon>Streptosporangiaceae</taxon>
        <taxon>Spongiactinospora</taxon>
    </lineage>
</organism>
<dbReference type="EMBL" id="POUA01000025">
    <property type="protein sequence ID" value="PZG53363.1"/>
    <property type="molecule type" value="Genomic_DNA"/>
</dbReference>
<evidence type="ECO:0000256" key="3">
    <source>
        <dbReference type="ARBA" id="ARBA00022490"/>
    </source>
</evidence>
<dbReference type="Pfam" id="PF08545">
    <property type="entry name" value="ACP_syn_III"/>
    <property type="match status" value="1"/>
</dbReference>
<protein>
    <submittedName>
        <fullName evidence="12">3-oxoacyl-ACP synthase</fullName>
    </submittedName>
</protein>
<feature type="domain" description="Beta-ketoacyl-[acyl-carrier-protein] synthase III N-terminal" evidence="11">
    <location>
        <begin position="116"/>
        <end position="193"/>
    </location>
</feature>
<gene>
    <name evidence="12" type="ORF">C1I98_05585</name>
</gene>
<evidence type="ECO:0000259" key="10">
    <source>
        <dbReference type="Pfam" id="PF08541"/>
    </source>
</evidence>
<dbReference type="GO" id="GO:0044550">
    <property type="term" value="P:secondary metabolite biosynthetic process"/>
    <property type="evidence" value="ECO:0007669"/>
    <property type="project" value="TreeGrafter"/>
</dbReference>
<dbReference type="GO" id="GO:0004315">
    <property type="term" value="F:3-oxoacyl-[acyl-carrier-protein] synthase activity"/>
    <property type="evidence" value="ECO:0007669"/>
    <property type="project" value="InterPro"/>
</dbReference>
<dbReference type="InterPro" id="IPR013747">
    <property type="entry name" value="ACP_syn_III_C"/>
</dbReference>
<comment type="similarity">
    <text evidence="2">Belongs to the thiolase-like superfamily. FabH family.</text>
</comment>
<keyword evidence="5" id="KW-0808">Transferase</keyword>
<evidence type="ECO:0000256" key="8">
    <source>
        <dbReference type="ARBA" id="ARBA00023160"/>
    </source>
</evidence>
<dbReference type="PANTHER" id="PTHR34069:SF2">
    <property type="entry name" value="BETA-KETOACYL-[ACYL-CARRIER-PROTEIN] SYNTHASE III"/>
    <property type="match status" value="1"/>
</dbReference>
<dbReference type="Proteomes" id="UP000248544">
    <property type="component" value="Unassembled WGS sequence"/>
</dbReference>
<keyword evidence="6" id="KW-0276">Fatty acid metabolism</keyword>
<comment type="caution">
    <text evidence="12">The sequence shown here is derived from an EMBL/GenBank/DDBJ whole genome shotgun (WGS) entry which is preliminary data.</text>
</comment>
<keyword evidence="8" id="KW-0275">Fatty acid biosynthesis</keyword>
<dbReference type="Gene3D" id="3.40.47.10">
    <property type="match status" value="2"/>
</dbReference>
<reference evidence="12 13" key="1">
    <citation type="submission" date="2018-01" db="EMBL/GenBank/DDBJ databases">
        <title>Draft genome sequence of Sphaerisporangium sp. 7K107.</title>
        <authorList>
            <person name="Sahin N."/>
            <person name="Saygin H."/>
            <person name="Ay H."/>
        </authorList>
    </citation>
    <scope>NUCLEOTIDE SEQUENCE [LARGE SCALE GENOMIC DNA]</scope>
    <source>
        <strain evidence="12 13">7K107</strain>
    </source>
</reference>
<comment type="pathway">
    <text evidence="1">Lipid metabolism.</text>
</comment>
<keyword evidence="3" id="KW-0963">Cytoplasm</keyword>
<feature type="domain" description="Beta-ketoacyl-[acyl-carrier-protein] synthase III C-terminal" evidence="10">
    <location>
        <begin position="242"/>
        <end position="330"/>
    </location>
</feature>
<dbReference type="AlphaFoldDB" id="A0A2W2H0A8"/>
<dbReference type="InterPro" id="IPR004655">
    <property type="entry name" value="FabH"/>
</dbReference>
<evidence type="ECO:0000313" key="12">
    <source>
        <dbReference type="EMBL" id="PZG53363.1"/>
    </source>
</evidence>
<dbReference type="InterPro" id="IPR016039">
    <property type="entry name" value="Thiolase-like"/>
</dbReference>
<dbReference type="NCBIfam" id="TIGR00747">
    <property type="entry name" value="fabH"/>
    <property type="match status" value="1"/>
</dbReference>
<evidence type="ECO:0000256" key="1">
    <source>
        <dbReference type="ARBA" id="ARBA00005189"/>
    </source>
</evidence>
<name>A0A2W2H0A8_9ACTN</name>
<dbReference type="PANTHER" id="PTHR34069">
    <property type="entry name" value="3-OXOACYL-[ACYL-CARRIER-PROTEIN] SYNTHASE 3"/>
    <property type="match status" value="1"/>
</dbReference>
<dbReference type="SUPFAM" id="SSF53901">
    <property type="entry name" value="Thiolase-like"/>
    <property type="match status" value="1"/>
</dbReference>
<dbReference type="RefSeq" id="WP_111165995.1">
    <property type="nucleotide sequence ID" value="NZ_POUA01000025.1"/>
</dbReference>
<dbReference type="Pfam" id="PF08541">
    <property type="entry name" value="ACP_syn_III_C"/>
    <property type="match status" value="1"/>
</dbReference>
<evidence type="ECO:0000256" key="2">
    <source>
        <dbReference type="ARBA" id="ARBA00008642"/>
    </source>
</evidence>
<sequence>MTSQLLAAPRTHCRILGLGVHRPPRAVANSEICEWIESSEEWIVSRSGIRSRRFAGKDETLEAMAVSAGRAALRHAGVTADRVGCVVVASMSNLVQTPPLAVRVAHDLGALDAGGFDVSGACAGFCHALAVAADMVSTGQSTYVLVIGSERMTDIVDPTDRTISFLFADGAGAVLVGPSDRPGIGPAVRGADGASREALRMNTTWDAFRADPTLPPPMMKMDGRRVFRWAVEHMVPAGLRALAGAGIDQHDLAAFIPHQANIRMIEILAAKLELPDHVAVAGDVAVSGNTSAASIPLAMDALLRDGLAPPGGAALLLGFGAGLNYAGQVVLLP</sequence>
<keyword evidence="4" id="KW-0444">Lipid biosynthesis</keyword>
<accession>A0A2W2H0A8</accession>
<keyword evidence="9" id="KW-0012">Acyltransferase</keyword>
<evidence type="ECO:0000256" key="7">
    <source>
        <dbReference type="ARBA" id="ARBA00023098"/>
    </source>
</evidence>
<keyword evidence="7" id="KW-0443">Lipid metabolism</keyword>